<protein>
    <submittedName>
        <fullName evidence="2">Phenylacetate--CoA ligase family protein</fullName>
    </submittedName>
</protein>
<dbReference type="InterPro" id="IPR042099">
    <property type="entry name" value="ANL_N_sf"/>
</dbReference>
<dbReference type="Pfam" id="PF00501">
    <property type="entry name" value="AMP-binding"/>
    <property type="match status" value="1"/>
</dbReference>
<keyword evidence="3" id="KW-1185">Reference proteome</keyword>
<reference evidence="3" key="1">
    <citation type="journal article" date="2019" name="Int. J. Syst. Evol. Microbiol.">
        <title>The Global Catalogue of Microorganisms (GCM) 10K type strain sequencing project: providing services to taxonomists for standard genome sequencing and annotation.</title>
        <authorList>
            <consortium name="The Broad Institute Genomics Platform"/>
            <consortium name="The Broad Institute Genome Sequencing Center for Infectious Disease"/>
            <person name="Wu L."/>
            <person name="Ma J."/>
        </authorList>
    </citation>
    <scope>NUCLEOTIDE SEQUENCE [LARGE SCALE GENOMIC DNA]</scope>
    <source>
        <strain evidence="3">CCUG 54518</strain>
    </source>
</reference>
<proteinExistence type="predicted"/>
<dbReference type="PANTHER" id="PTHR36932:SF1">
    <property type="entry name" value="CAPSULAR POLYSACCHARIDE BIOSYNTHESIS PROTEIN"/>
    <property type="match status" value="1"/>
</dbReference>
<dbReference type="GO" id="GO:0016874">
    <property type="term" value="F:ligase activity"/>
    <property type="evidence" value="ECO:0007669"/>
    <property type="project" value="UniProtKB-KW"/>
</dbReference>
<sequence>MATIFDAWQFGSASWAVASATHARPEAIDALQRQRLAALLEVVRDRSSFYRDRFKGLPAGPEALLELQPVHRRELMDRFDEWVCDPDLKLEELRHFTADHRNIGEPYLGRYLVWESSGTSGSPGIFVQDAHCMALYDALEGQRRSAVRLAQRLFDPLGLGERIAFVGVTDGHFASYVTVERLRRLQPWMASSVRSFSILQPQEALLAQLQDFSPTVIASYPSAAAMLGQEVAGQRLCLPALREIWTGGETLSAVARHRLEQQLGAVLRNSYGSSEFLAMGWECRAGRMHLNSDWVLLEPVDEHQRPLPPGEPSASVWLTHLGNTVQPLIRYDLGDHVRFVPEACPCGCALPVIEVQGRRDDTLRVAGVNGRPVPLLPLALSTVLEECVGLFDFQICQKDDQTLILRLPMTGEEGRRALAQARTVLTEYARSQGAQPIRVLGELGIRVPRGRSGKSCRILS</sequence>
<organism evidence="2 3">
    <name type="scientific">Hydrogenophaga bisanensis</name>
    <dbReference type="NCBI Taxonomy" id="439611"/>
    <lineage>
        <taxon>Bacteria</taxon>
        <taxon>Pseudomonadati</taxon>
        <taxon>Pseudomonadota</taxon>
        <taxon>Betaproteobacteria</taxon>
        <taxon>Burkholderiales</taxon>
        <taxon>Comamonadaceae</taxon>
        <taxon>Hydrogenophaga</taxon>
    </lineage>
</organism>
<dbReference type="Proteomes" id="UP001596495">
    <property type="component" value="Unassembled WGS sequence"/>
</dbReference>
<gene>
    <name evidence="2" type="ORF">ACFQNJ_00430</name>
</gene>
<accession>A0ABW2R534</accession>
<dbReference type="InterPro" id="IPR000873">
    <property type="entry name" value="AMP-dep_synth/lig_dom"/>
</dbReference>
<dbReference type="EMBL" id="JBHTBX010000001">
    <property type="protein sequence ID" value="MFC7432977.1"/>
    <property type="molecule type" value="Genomic_DNA"/>
</dbReference>
<evidence type="ECO:0000313" key="2">
    <source>
        <dbReference type="EMBL" id="MFC7432977.1"/>
    </source>
</evidence>
<dbReference type="InterPro" id="IPR053158">
    <property type="entry name" value="CapK_Type1_Caps_Biosynth"/>
</dbReference>
<name>A0ABW2R534_9BURK</name>
<dbReference type="SUPFAM" id="SSF56801">
    <property type="entry name" value="Acetyl-CoA synthetase-like"/>
    <property type="match status" value="1"/>
</dbReference>
<evidence type="ECO:0000259" key="1">
    <source>
        <dbReference type="Pfam" id="PF00501"/>
    </source>
</evidence>
<dbReference type="RefSeq" id="WP_382253033.1">
    <property type="nucleotide sequence ID" value="NZ_JBHTBX010000001.1"/>
</dbReference>
<comment type="caution">
    <text evidence="2">The sequence shown here is derived from an EMBL/GenBank/DDBJ whole genome shotgun (WGS) entry which is preliminary data.</text>
</comment>
<dbReference type="PANTHER" id="PTHR36932">
    <property type="entry name" value="CAPSULAR POLYSACCHARIDE BIOSYNTHESIS PROTEIN"/>
    <property type="match status" value="1"/>
</dbReference>
<dbReference type="Gene3D" id="3.40.50.12780">
    <property type="entry name" value="N-terminal domain of ligase-like"/>
    <property type="match status" value="1"/>
</dbReference>
<keyword evidence="2" id="KW-0436">Ligase</keyword>
<evidence type="ECO:0000313" key="3">
    <source>
        <dbReference type="Proteomes" id="UP001596495"/>
    </source>
</evidence>
<feature type="domain" description="AMP-dependent synthetase/ligase" evidence="1">
    <location>
        <begin position="202"/>
        <end position="311"/>
    </location>
</feature>